<evidence type="ECO:0000313" key="10">
    <source>
        <dbReference type="Proteomes" id="UP000316213"/>
    </source>
</evidence>
<dbReference type="InterPro" id="IPR007182">
    <property type="entry name" value="MnhB"/>
</dbReference>
<feature type="transmembrane region" description="Helical" evidence="7">
    <location>
        <begin position="71"/>
        <end position="94"/>
    </location>
</feature>
<evidence type="ECO:0000256" key="3">
    <source>
        <dbReference type="ARBA" id="ARBA00022475"/>
    </source>
</evidence>
<feature type="domain" description="Na+/H+ antiporter MnhB subunit-related protein" evidence="8">
    <location>
        <begin position="6"/>
        <end position="133"/>
    </location>
</feature>
<keyword evidence="5 7" id="KW-1133">Transmembrane helix</keyword>
<dbReference type="PANTHER" id="PTHR33932">
    <property type="entry name" value="NA(+)/H(+) ANTIPORTER SUBUNIT B"/>
    <property type="match status" value="1"/>
</dbReference>
<evidence type="ECO:0000256" key="5">
    <source>
        <dbReference type="ARBA" id="ARBA00022989"/>
    </source>
</evidence>
<keyword evidence="10" id="KW-1185">Reference proteome</keyword>
<evidence type="ECO:0000256" key="4">
    <source>
        <dbReference type="ARBA" id="ARBA00022692"/>
    </source>
</evidence>
<feature type="transmembrane region" description="Helical" evidence="7">
    <location>
        <begin position="114"/>
        <end position="140"/>
    </location>
</feature>
<dbReference type="EMBL" id="SJPM01000001">
    <property type="protein sequence ID" value="TWU03468.1"/>
    <property type="molecule type" value="Genomic_DNA"/>
</dbReference>
<feature type="transmembrane region" description="Helical" evidence="7">
    <location>
        <begin position="39"/>
        <end position="59"/>
    </location>
</feature>
<evidence type="ECO:0000256" key="1">
    <source>
        <dbReference type="ARBA" id="ARBA00004651"/>
    </source>
</evidence>
<keyword evidence="6 7" id="KW-0472">Membrane</keyword>
<accession>A0A5C6AV44</accession>
<evidence type="ECO:0000259" key="8">
    <source>
        <dbReference type="Pfam" id="PF04039"/>
    </source>
</evidence>
<proteinExistence type="inferred from homology"/>
<dbReference type="InterPro" id="IPR050622">
    <property type="entry name" value="CPA3_antiporter_subunitB"/>
</dbReference>
<dbReference type="OrthoDB" id="9798859at2"/>
<evidence type="ECO:0000256" key="2">
    <source>
        <dbReference type="ARBA" id="ARBA00009425"/>
    </source>
</evidence>
<dbReference type="RefSeq" id="WP_146575981.1">
    <property type="nucleotide sequence ID" value="NZ_SJPM01000001.1"/>
</dbReference>
<evidence type="ECO:0000256" key="7">
    <source>
        <dbReference type="SAM" id="Phobius"/>
    </source>
</evidence>
<comment type="similarity">
    <text evidence="2">Belongs to the CPA3 antiporters (TC 2.A.63) subunit B family.</text>
</comment>
<organism evidence="9 10">
    <name type="scientific">Neorhodopirellula pilleata</name>
    <dbReference type="NCBI Taxonomy" id="2714738"/>
    <lineage>
        <taxon>Bacteria</taxon>
        <taxon>Pseudomonadati</taxon>
        <taxon>Planctomycetota</taxon>
        <taxon>Planctomycetia</taxon>
        <taxon>Pirellulales</taxon>
        <taxon>Pirellulaceae</taxon>
        <taxon>Neorhodopirellula</taxon>
    </lineage>
</organism>
<name>A0A5C6AV44_9BACT</name>
<keyword evidence="4 7" id="KW-0812">Transmembrane</keyword>
<evidence type="ECO:0000313" key="9">
    <source>
        <dbReference type="EMBL" id="TWU03468.1"/>
    </source>
</evidence>
<protein>
    <submittedName>
        <fullName evidence="9">Na(+)/H(+) antiporter subunit B</fullName>
    </submittedName>
</protein>
<dbReference type="NCBIfam" id="NF009162">
    <property type="entry name" value="PRK12508.1"/>
    <property type="match status" value="1"/>
</dbReference>
<gene>
    <name evidence="9" type="primary">mrpB</name>
    <name evidence="9" type="ORF">Pla100_03950</name>
</gene>
<keyword evidence="3" id="KW-1003">Cell membrane</keyword>
<sequence>MKSFPIIRVITKLLIPYILLFAFYVQFHGDYGPGGGFQAGVIFASALILYGLVFGLGSIKRVAPPIVIEKCMALGVMVYAGTGVLTMALGGKFLDYNVLEHHVLPSWHLPSGQHLGIFLVEMGVGITVTSVMTMIFYAFASRGRTEFNGSATTSRANHGRKSVR</sequence>
<dbReference type="GO" id="GO:0005886">
    <property type="term" value="C:plasma membrane"/>
    <property type="evidence" value="ECO:0007669"/>
    <property type="project" value="UniProtKB-SubCell"/>
</dbReference>
<feature type="transmembrane region" description="Helical" evidence="7">
    <location>
        <begin position="9"/>
        <end position="27"/>
    </location>
</feature>
<dbReference type="AlphaFoldDB" id="A0A5C6AV44"/>
<comment type="caution">
    <text evidence="9">The sequence shown here is derived from an EMBL/GenBank/DDBJ whole genome shotgun (WGS) entry which is preliminary data.</text>
</comment>
<comment type="subcellular location">
    <subcellularLocation>
        <location evidence="1">Cell membrane</location>
        <topology evidence="1">Multi-pass membrane protein</topology>
    </subcellularLocation>
</comment>
<dbReference type="Proteomes" id="UP000316213">
    <property type="component" value="Unassembled WGS sequence"/>
</dbReference>
<dbReference type="PANTHER" id="PTHR33932:SF4">
    <property type="entry name" value="NA(+)_H(+) ANTIPORTER SUBUNIT B"/>
    <property type="match status" value="1"/>
</dbReference>
<dbReference type="Pfam" id="PF04039">
    <property type="entry name" value="MnhB"/>
    <property type="match status" value="1"/>
</dbReference>
<evidence type="ECO:0000256" key="6">
    <source>
        <dbReference type="ARBA" id="ARBA00023136"/>
    </source>
</evidence>
<reference evidence="9 10" key="1">
    <citation type="submission" date="2019-02" db="EMBL/GenBank/DDBJ databases">
        <title>Deep-cultivation of Planctomycetes and their phenomic and genomic characterization uncovers novel biology.</title>
        <authorList>
            <person name="Wiegand S."/>
            <person name="Jogler M."/>
            <person name="Boedeker C."/>
            <person name="Pinto D."/>
            <person name="Vollmers J."/>
            <person name="Rivas-Marin E."/>
            <person name="Kohn T."/>
            <person name="Peeters S.H."/>
            <person name="Heuer A."/>
            <person name="Rast P."/>
            <person name="Oberbeckmann S."/>
            <person name="Bunk B."/>
            <person name="Jeske O."/>
            <person name="Meyerdierks A."/>
            <person name="Storesund J.E."/>
            <person name="Kallscheuer N."/>
            <person name="Luecker S."/>
            <person name="Lage O.M."/>
            <person name="Pohl T."/>
            <person name="Merkel B.J."/>
            <person name="Hornburger P."/>
            <person name="Mueller R.-W."/>
            <person name="Bruemmer F."/>
            <person name="Labrenz M."/>
            <person name="Spormann A.M."/>
            <person name="Op Den Camp H."/>
            <person name="Overmann J."/>
            <person name="Amann R."/>
            <person name="Jetten M.S.M."/>
            <person name="Mascher T."/>
            <person name="Medema M.H."/>
            <person name="Devos D.P."/>
            <person name="Kaster A.-K."/>
            <person name="Ovreas L."/>
            <person name="Rohde M."/>
            <person name="Galperin M.Y."/>
            <person name="Jogler C."/>
        </authorList>
    </citation>
    <scope>NUCLEOTIDE SEQUENCE [LARGE SCALE GENOMIC DNA]</scope>
    <source>
        <strain evidence="9 10">Pla100</strain>
    </source>
</reference>